<dbReference type="Pfam" id="PF00128">
    <property type="entry name" value="Alpha-amylase"/>
    <property type="match status" value="1"/>
</dbReference>
<dbReference type="GO" id="GO:0004558">
    <property type="term" value="F:alpha-1,4-glucosidase activity"/>
    <property type="evidence" value="ECO:0007669"/>
    <property type="project" value="UniProtKB-EC"/>
</dbReference>
<keyword evidence="4" id="KW-1185">Reference proteome</keyword>
<evidence type="ECO:0000259" key="2">
    <source>
        <dbReference type="SMART" id="SM00642"/>
    </source>
</evidence>
<sequence>MPHSPAAWWRTASIYQIYVRSFADGNGDGIGDVAGIRERLPYLRDLGVDALWLTPWYVSPMADAGYDVADYRDIDPIFGTLAEAEALIGEAHENGLRLIVDLVPNHCSDRHPWFQEALAAGPGSAARERFWFLPGRGEHGELPPNDWRSYFGGPAWTRVTETDGSPGPWYLHMFAPQQPDLNWEHPQVRAEFEDILRFWLDRGVDGFRIDVAHGLTKKPGLPDVGPDPDPTDLPYQDTDGVHDIYRSWRAVIDAYGGERVFVGEVWLPTPDQFVRYLRPDELHSAFNFEFLCCAWEVGPVREVIEQTLAAHALVGAPPTWVLSNHDTIRHVTRYGRQETGFDMGDKRHGAPTDLDLGLRRARAAALLTLALPGGVYVYQGDELGLAEVEDIPDDLLQDPTWERSGHTDRGRDGCRVPLPWSGDHPPFGFSPPDAPAEPWLPQPLVWKDATAEAQSGEPGSMLSLYRTALTLRRTDLTRLPETVSWLGTGPETVAFTRGDDFACVVNFSEAPVELPAHHGVLLASGPVTGGLLPSDTCAWLRLAPGAASDTNAL</sequence>
<proteinExistence type="inferred from homology"/>
<dbReference type="SUPFAM" id="SSF51445">
    <property type="entry name" value="(Trans)glycosidases"/>
    <property type="match status" value="1"/>
</dbReference>
<protein>
    <submittedName>
        <fullName evidence="3">Alpha-glucosidase</fullName>
        <ecNumber evidence="3">3.2.1.20</ecNumber>
    </submittedName>
</protein>
<dbReference type="EMBL" id="JAUSQU010000001">
    <property type="protein sequence ID" value="MDP9844814.1"/>
    <property type="molecule type" value="Genomic_DNA"/>
</dbReference>
<organism evidence="3 4">
    <name type="scientific">Streptosporangium lutulentum</name>
    <dbReference type="NCBI Taxonomy" id="1461250"/>
    <lineage>
        <taxon>Bacteria</taxon>
        <taxon>Bacillati</taxon>
        <taxon>Actinomycetota</taxon>
        <taxon>Actinomycetes</taxon>
        <taxon>Streptosporangiales</taxon>
        <taxon>Streptosporangiaceae</taxon>
        <taxon>Streptosporangium</taxon>
    </lineage>
</organism>
<accession>A0ABT9QDP9</accession>
<comment type="caution">
    <text evidence="3">The sequence shown here is derived from an EMBL/GenBank/DDBJ whole genome shotgun (WGS) entry which is preliminary data.</text>
</comment>
<evidence type="ECO:0000256" key="1">
    <source>
        <dbReference type="ARBA" id="ARBA00008061"/>
    </source>
</evidence>
<dbReference type="PANTHER" id="PTHR10357">
    <property type="entry name" value="ALPHA-AMYLASE FAMILY MEMBER"/>
    <property type="match status" value="1"/>
</dbReference>
<dbReference type="Proteomes" id="UP001225356">
    <property type="component" value="Unassembled WGS sequence"/>
</dbReference>
<comment type="similarity">
    <text evidence="1">Belongs to the glycosyl hydrolase 13 family.</text>
</comment>
<dbReference type="EC" id="3.2.1.20" evidence="3"/>
<keyword evidence="3" id="KW-0326">Glycosidase</keyword>
<dbReference type="InterPro" id="IPR006047">
    <property type="entry name" value="GH13_cat_dom"/>
</dbReference>
<gene>
    <name evidence="3" type="ORF">J2853_004025</name>
</gene>
<reference evidence="3 4" key="1">
    <citation type="submission" date="2023-07" db="EMBL/GenBank/DDBJ databases">
        <title>Sequencing the genomes of 1000 actinobacteria strains.</title>
        <authorList>
            <person name="Klenk H.-P."/>
        </authorList>
    </citation>
    <scope>NUCLEOTIDE SEQUENCE [LARGE SCALE GENOMIC DNA]</scope>
    <source>
        <strain evidence="3 4">DSM 46740</strain>
    </source>
</reference>
<dbReference type="PANTHER" id="PTHR10357:SF179">
    <property type="entry name" value="NEUTRAL AND BASIC AMINO ACID TRANSPORT PROTEIN RBAT"/>
    <property type="match status" value="1"/>
</dbReference>
<dbReference type="InterPro" id="IPR017853">
    <property type="entry name" value="GH"/>
</dbReference>
<evidence type="ECO:0000313" key="4">
    <source>
        <dbReference type="Proteomes" id="UP001225356"/>
    </source>
</evidence>
<dbReference type="CDD" id="cd11332">
    <property type="entry name" value="AmyAc_OligoGlu_TS"/>
    <property type="match status" value="1"/>
</dbReference>
<name>A0ABT9QDP9_9ACTN</name>
<dbReference type="InterPro" id="IPR045857">
    <property type="entry name" value="O16G_dom_2"/>
</dbReference>
<dbReference type="Gene3D" id="3.90.400.10">
    <property type="entry name" value="Oligo-1,6-glucosidase, Domain 2"/>
    <property type="match status" value="1"/>
</dbReference>
<feature type="domain" description="Glycosyl hydrolase family 13 catalytic" evidence="2">
    <location>
        <begin position="16"/>
        <end position="415"/>
    </location>
</feature>
<dbReference type="SMART" id="SM00642">
    <property type="entry name" value="Aamy"/>
    <property type="match status" value="1"/>
</dbReference>
<evidence type="ECO:0000313" key="3">
    <source>
        <dbReference type="EMBL" id="MDP9844814.1"/>
    </source>
</evidence>
<dbReference type="Gene3D" id="3.20.20.80">
    <property type="entry name" value="Glycosidases"/>
    <property type="match status" value="1"/>
</dbReference>
<keyword evidence="3" id="KW-0378">Hydrolase</keyword>
<dbReference type="RefSeq" id="WP_307559954.1">
    <property type="nucleotide sequence ID" value="NZ_JAUSQU010000001.1"/>
</dbReference>